<dbReference type="InterPro" id="IPR019887">
    <property type="entry name" value="Tscrpt_reg_AsnC/Lrp_C"/>
</dbReference>
<evidence type="ECO:0000313" key="5">
    <source>
        <dbReference type="EMBL" id="NKF23563.1"/>
    </source>
</evidence>
<proteinExistence type="predicted"/>
<evidence type="ECO:0000256" key="1">
    <source>
        <dbReference type="ARBA" id="ARBA00023015"/>
    </source>
</evidence>
<dbReference type="Pfam" id="PF01037">
    <property type="entry name" value="AsnC_trans_reg"/>
    <property type="match status" value="1"/>
</dbReference>
<dbReference type="GO" id="GO:0005829">
    <property type="term" value="C:cytosol"/>
    <property type="evidence" value="ECO:0007669"/>
    <property type="project" value="TreeGrafter"/>
</dbReference>
<dbReference type="AlphaFoldDB" id="A0A969WBL8"/>
<feature type="domain" description="HTH asnC-type" evidence="4">
    <location>
        <begin position="14"/>
        <end position="77"/>
    </location>
</feature>
<dbReference type="Gene3D" id="1.10.10.10">
    <property type="entry name" value="Winged helix-like DNA-binding domain superfamily/Winged helix DNA-binding domain"/>
    <property type="match status" value="1"/>
</dbReference>
<dbReference type="InterPro" id="IPR036390">
    <property type="entry name" value="WH_DNA-bd_sf"/>
</dbReference>
<evidence type="ECO:0000256" key="3">
    <source>
        <dbReference type="ARBA" id="ARBA00023163"/>
    </source>
</evidence>
<dbReference type="Pfam" id="PF13404">
    <property type="entry name" value="HTH_AsnC-type"/>
    <property type="match status" value="1"/>
</dbReference>
<reference evidence="5" key="1">
    <citation type="submission" date="2020-03" db="EMBL/GenBank/DDBJ databases">
        <title>Solimonas marina sp. nov., isolated from deep seawater of the Pacific Ocean.</title>
        <authorList>
            <person name="Liu X."/>
            <person name="Lai Q."/>
            <person name="Sun F."/>
            <person name="Gai Y."/>
            <person name="Li G."/>
            <person name="Shao Z."/>
        </authorList>
    </citation>
    <scope>NUCLEOTIDE SEQUENCE</scope>
    <source>
        <strain evidence="5">C16B3</strain>
    </source>
</reference>
<dbReference type="GO" id="GO:0043200">
    <property type="term" value="P:response to amino acid"/>
    <property type="evidence" value="ECO:0007669"/>
    <property type="project" value="TreeGrafter"/>
</dbReference>
<dbReference type="InterPro" id="IPR011008">
    <property type="entry name" value="Dimeric_a/b-barrel"/>
</dbReference>
<dbReference type="InterPro" id="IPR036388">
    <property type="entry name" value="WH-like_DNA-bd_sf"/>
</dbReference>
<dbReference type="Gene3D" id="3.30.70.920">
    <property type="match status" value="1"/>
</dbReference>
<dbReference type="PANTHER" id="PTHR30154">
    <property type="entry name" value="LEUCINE-RESPONSIVE REGULATORY PROTEIN"/>
    <property type="match status" value="1"/>
</dbReference>
<dbReference type="SUPFAM" id="SSF54909">
    <property type="entry name" value="Dimeric alpha+beta barrel"/>
    <property type="match status" value="1"/>
</dbReference>
<evidence type="ECO:0000256" key="2">
    <source>
        <dbReference type="ARBA" id="ARBA00023125"/>
    </source>
</evidence>
<dbReference type="SUPFAM" id="SSF46785">
    <property type="entry name" value="Winged helix' DNA-binding domain"/>
    <property type="match status" value="1"/>
</dbReference>
<dbReference type="PRINTS" id="PR00033">
    <property type="entry name" value="HTHASNC"/>
</dbReference>
<dbReference type="PANTHER" id="PTHR30154:SF34">
    <property type="entry name" value="TRANSCRIPTIONAL REGULATOR AZLB"/>
    <property type="match status" value="1"/>
</dbReference>
<dbReference type="Proteomes" id="UP000653472">
    <property type="component" value="Unassembled WGS sequence"/>
</dbReference>
<organism evidence="5 6">
    <name type="scientific">Solimonas marina</name>
    <dbReference type="NCBI Taxonomy" id="2714601"/>
    <lineage>
        <taxon>Bacteria</taxon>
        <taxon>Pseudomonadati</taxon>
        <taxon>Pseudomonadota</taxon>
        <taxon>Gammaproteobacteria</taxon>
        <taxon>Nevskiales</taxon>
        <taxon>Nevskiaceae</taxon>
        <taxon>Solimonas</taxon>
    </lineage>
</organism>
<name>A0A969WBL8_9GAMM</name>
<keyword evidence="3" id="KW-0804">Transcription</keyword>
<evidence type="ECO:0000313" key="6">
    <source>
        <dbReference type="Proteomes" id="UP000653472"/>
    </source>
</evidence>
<dbReference type="SMART" id="SM00344">
    <property type="entry name" value="HTH_ASNC"/>
    <property type="match status" value="1"/>
</dbReference>
<dbReference type="GO" id="GO:0043565">
    <property type="term" value="F:sequence-specific DNA binding"/>
    <property type="evidence" value="ECO:0007669"/>
    <property type="project" value="InterPro"/>
</dbReference>
<keyword evidence="1" id="KW-0805">Transcription regulation</keyword>
<dbReference type="PROSITE" id="PS50956">
    <property type="entry name" value="HTH_ASNC_2"/>
    <property type="match status" value="1"/>
</dbReference>
<comment type="caution">
    <text evidence="5">The sequence shown here is derived from an EMBL/GenBank/DDBJ whole genome shotgun (WGS) entry which is preliminary data.</text>
</comment>
<protein>
    <submittedName>
        <fullName evidence="5">Lrp/AsnC family transcriptional regulator</fullName>
    </submittedName>
</protein>
<dbReference type="InterPro" id="IPR019888">
    <property type="entry name" value="Tscrpt_reg_AsnC-like"/>
</dbReference>
<sequence length="173" mass="19274">MSVSDDRRTSSKRLDRYDLALIRQLQRDGRMPVARLAERIHLSESSCARRMRALENAGLISGYTALLDPSLIGCGVDVFVSVSLLRQETAELARFEAAVRDVPQILECYLVAGQYDYTLRVSVRDMASFEHLHQTVLTRLPGVISIQSSMAIRTVKREAPAPAESLWPESVAA</sequence>
<keyword evidence="2" id="KW-0238">DNA-binding</keyword>
<keyword evidence="6" id="KW-1185">Reference proteome</keyword>
<gene>
    <name evidence="5" type="ORF">G7Y82_14685</name>
</gene>
<evidence type="ECO:0000259" key="4">
    <source>
        <dbReference type="PROSITE" id="PS50956"/>
    </source>
</evidence>
<dbReference type="EMBL" id="JAAVXB010000008">
    <property type="protein sequence ID" value="NKF23563.1"/>
    <property type="molecule type" value="Genomic_DNA"/>
</dbReference>
<dbReference type="InterPro" id="IPR000485">
    <property type="entry name" value="AsnC-type_HTH_dom"/>
</dbReference>
<accession>A0A969WBL8</accession>